<evidence type="ECO:0000256" key="5">
    <source>
        <dbReference type="ARBA" id="ARBA00023034"/>
    </source>
</evidence>
<keyword evidence="6" id="KW-0245">EGF-like domain</keyword>
<dbReference type="PROSITE" id="PS01186">
    <property type="entry name" value="EGF_2"/>
    <property type="match status" value="1"/>
</dbReference>
<keyword evidence="7" id="KW-1133">Transmembrane helix</keyword>
<dbReference type="PANTHER" id="PTHR11062">
    <property type="entry name" value="EXOSTOSIN HEPARAN SULFATE GLYCOSYLTRANSFERASE -RELATED"/>
    <property type="match status" value="1"/>
</dbReference>
<keyword evidence="3" id="KW-0328">Glycosyltransferase</keyword>
<dbReference type="InterPro" id="IPR000742">
    <property type="entry name" value="EGF"/>
</dbReference>
<evidence type="ECO:0000259" key="8">
    <source>
        <dbReference type="PROSITE" id="PS50026"/>
    </source>
</evidence>
<dbReference type="PROSITE" id="PS00022">
    <property type="entry name" value="EGF_1"/>
    <property type="match status" value="1"/>
</dbReference>
<dbReference type="PANTHER" id="PTHR11062:SF268">
    <property type="entry name" value="FAMILY PROTEIN, PUTATIVE, EXPRESSED-RELATED"/>
    <property type="match status" value="1"/>
</dbReference>
<name>A0A7I8L4K1_SPIIN</name>
<evidence type="ECO:0000313" key="10">
    <source>
        <dbReference type="Proteomes" id="UP000663760"/>
    </source>
</evidence>
<organism evidence="9 10">
    <name type="scientific">Spirodela intermedia</name>
    <name type="common">Intermediate duckweed</name>
    <dbReference type="NCBI Taxonomy" id="51605"/>
    <lineage>
        <taxon>Eukaryota</taxon>
        <taxon>Viridiplantae</taxon>
        <taxon>Streptophyta</taxon>
        <taxon>Embryophyta</taxon>
        <taxon>Tracheophyta</taxon>
        <taxon>Spermatophyta</taxon>
        <taxon>Magnoliopsida</taxon>
        <taxon>Liliopsida</taxon>
        <taxon>Araceae</taxon>
        <taxon>Lemnoideae</taxon>
        <taxon>Spirodela</taxon>
    </lineage>
</organism>
<dbReference type="EMBL" id="LR746273">
    <property type="protein sequence ID" value="CAA7404164.1"/>
    <property type="molecule type" value="Genomic_DNA"/>
</dbReference>
<dbReference type="GO" id="GO:0000139">
    <property type="term" value="C:Golgi membrane"/>
    <property type="evidence" value="ECO:0007669"/>
    <property type="project" value="UniProtKB-SubCell"/>
</dbReference>
<dbReference type="InterPro" id="IPR004263">
    <property type="entry name" value="Exostosin"/>
</dbReference>
<evidence type="ECO:0000256" key="1">
    <source>
        <dbReference type="ARBA" id="ARBA00004323"/>
    </source>
</evidence>
<sequence>MSALRLWKCSYYPVTSIASLLVFVVVAHLVLSPYLPLSLDYLGPSRIQTSCLPINGSTGGNNTDYMVGNSQRVLDLDAQFPADIFQAVFYRGAPWKAEIGRWLSGCDSVSKSVDINENIGSKACKDGCNGQGICNQELGECRCFHGFAGDGCSKKLQLECNLPASPDEPYGPWIVSICPASCDKSRAMCFCGEGTAYPNRPVAEGCGFGKNPPSGPGQPELTDWTKKDPNVFTTNISEPGWCNVDPKEAYASRVNFKRECDCKYDCLWGDFCEFPTSCSCINQCSAHGHCRGGFCQCDSGWYGIDCSIPSVQSPMNEWPRWLRPAAAILPDSSPEISRLVSIKAIVSKRRPLIYVYDLPPEFNSHLLEGRHFKFQCVNRIYSDQNRTVWTEQLYGSQIALYESILAGPHRTMNAEEADYFYVPVLDACLITRADDAPHLRMEGHMGLRSYFTLNLYKRAYDHIVERYPYWNRSSGRDHIWLFSWDEGACYAPKEIWNSMMLVHWGNTNSKHNHSTTAYPGDNWDHIPSDRRGNHPCFDPRKDLVLPAWKRPDAGALERKLWARPRQERTTLFYFNGNLGPAYEYGRPESTYSMGIRQKLGEEFGSTPNKEGKLGRQHAPDVVVTPSRASDYYKELSSSVFCGVFPGDGWSGRMEDSILQGCIPVVIQDGIFLPYENVLNYESFAVRISEDEIPNLINHLRGFNESMIEMMLGNVRSVWQRFMYRDSIMLEAARQKKLFGDVEDWGVEFSKLEEDDVFATLIQVLHYKLHNDPWRRHLNSATKREYGLPEGCVGRGW</sequence>
<dbReference type="OrthoDB" id="1924787at2759"/>
<keyword evidence="4" id="KW-0735">Signal-anchor</keyword>
<feature type="domain" description="EGF-like" evidence="8">
    <location>
        <begin position="120"/>
        <end position="153"/>
    </location>
</feature>
<feature type="transmembrane region" description="Helical" evidence="7">
    <location>
        <begin position="12"/>
        <end position="35"/>
    </location>
</feature>
<comment type="caution">
    <text evidence="6">Lacks conserved residue(s) required for the propagation of feature annotation.</text>
</comment>
<dbReference type="GO" id="GO:0016757">
    <property type="term" value="F:glycosyltransferase activity"/>
    <property type="evidence" value="ECO:0007669"/>
    <property type="project" value="UniProtKB-KW"/>
</dbReference>
<evidence type="ECO:0000256" key="3">
    <source>
        <dbReference type="ARBA" id="ARBA00022676"/>
    </source>
</evidence>
<keyword evidence="6" id="KW-1015">Disulfide bond</keyword>
<evidence type="ECO:0000313" key="9">
    <source>
        <dbReference type="EMBL" id="CAA7404164.1"/>
    </source>
</evidence>
<evidence type="ECO:0000256" key="4">
    <source>
        <dbReference type="ARBA" id="ARBA00022968"/>
    </source>
</evidence>
<keyword evidence="3" id="KW-0808">Transferase</keyword>
<dbReference type="Pfam" id="PF03016">
    <property type="entry name" value="Exostosin_GT47"/>
    <property type="match status" value="1"/>
</dbReference>
<dbReference type="Gene3D" id="2.10.25.10">
    <property type="entry name" value="Laminin"/>
    <property type="match status" value="1"/>
</dbReference>
<proteinExistence type="inferred from homology"/>
<feature type="disulfide bond" evidence="6">
    <location>
        <begin position="124"/>
        <end position="134"/>
    </location>
</feature>
<feature type="disulfide bond" evidence="6">
    <location>
        <begin position="143"/>
        <end position="152"/>
    </location>
</feature>
<dbReference type="AlphaFoldDB" id="A0A7I8L4K1"/>
<keyword evidence="10" id="KW-1185">Reference proteome</keyword>
<dbReference type="Pfam" id="PF23106">
    <property type="entry name" value="EGF_Teneurin"/>
    <property type="match status" value="1"/>
</dbReference>
<comment type="subcellular location">
    <subcellularLocation>
        <location evidence="1">Golgi apparatus membrane</location>
        <topology evidence="1">Single-pass type II membrane protein</topology>
    </subcellularLocation>
</comment>
<dbReference type="FunFam" id="2.10.25.10:FF:000026">
    <property type="entry name" value="Teneurin transmembrane protein 2"/>
    <property type="match status" value="1"/>
</dbReference>
<evidence type="ECO:0000256" key="6">
    <source>
        <dbReference type="PROSITE-ProRule" id="PRU00076"/>
    </source>
</evidence>
<dbReference type="InterPro" id="IPR040911">
    <property type="entry name" value="Exostosin_GT47"/>
</dbReference>
<keyword evidence="7" id="KW-0472">Membrane</keyword>
<gene>
    <name evidence="9" type="ORF">SI8410_10014842</name>
</gene>
<keyword evidence="5" id="KW-0333">Golgi apparatus</keyword>
<dbReference type="Proteomes" id="UP000663760">
    <property type="component" value="Chromosome 10"/>
</dbReference>
<reference evidence="9" key="1">
    <citation type="submission" date="2020-02" db="EMBL/GenBank/DDBJ databases">
        <authorList>
            <person name="Scholz U."/>
            <person name="Mascher M."/>
            <person name="Fiebig A."/>
        </authorList>
    </citation>
    <scope>NUCLEOTIDE SEQUENCE</scope>
</reference>
<protein>
    <recommendedName>
        <fullName evidence="8">EGF-like domain-containing protein</fullName>
    </recommendedName>
</protein>
<dbReference type="PROSITE" id="PS50026">
    <property type="entry name" value="EGF_3"/>
    <property type="match status" value="1"/>
</dbReference>
<accession>A0A7I8L4K1</accession>
<evidence type="ECO:0000256" key="2">
    <source>
        <dbReference type="ARBA" id="ARBA00010271"/>
    </source>
</evidence>
<comment type="similarity">
    <text evidence="2">Belongs to the glycosyltransferase 47 family.</text>
</comment>
<keyword evidence="7" id="KW-0812">Transmembrane</keyword>
<evidence type="ECO:0000256" key="7">
    <source>
        <dbReference type="SAM" id="Phobius"/>
    </source>
</evidence>